<feature type="transmembrane region" description="Helical" evidence="6">
    <location>
        <begin position="470"/>
        <end position="492"/>
    </location>
</feature>
<feature type="transmembrane region" description="Helical" evidence="6">
    <location>
        <begin position="183"/>
        <end position="202"/>
    </location>
</feature>
<feature type="transmembrane region" description="Helical" evidence="6">
    <location>
        <begin position="289"/>
        <end position="312"/>
    </location>
</feature>
<dbReference type="InterPro" id="IPR020846">
    <property type="entry name" value="MFS_dom"/>
</dbReference>
<feature type="region of interest" description="Disordered" evidence="5">
    <location>
        <begin position="1"/>
        <end position="42"/>
    </location>
</feature>
<dbReference type="AlphaFoldDB" id="A0A3N4JB81"/>
<dbReference type="GO" id="GO:0022857">
    <property type="term" value="F:transmembrane transporter activity"/>
    <property type="evidence" value="ECO:0007669"/>
    <property type="project" value="InterPro"/>
</dbReference>
<evidence type="ECO:0000256" key="1">
    <source>
        <dbReference type="ARBA" id="ARBA00004141"/>
    </source>
</evidence>
<dbReference type="Gene3D" id="1.20.1720.10">
    <property type="entry name" value="Multidrug resistance protein D"/>
    <property type="match status" value="1"/>
</dbReference>
<feature type="transmembrane region" description="Helical" evidence="6">
    <location>
        <begin position="415"/>
        <end position="433"/>
    </location>
</feature>
<dbReference type="Gene3D" id="1.20.1250.20">
    <property type="entry name" value="MFS general substrate transporter like domains"/>
    <property type="match status" value="1"/>
</dbReference>
<dbReference type="PROSITE" id="PS50850">
    <property type="entry name" value="MFS"/>
    <property type="match status" value="1"/>
</dbReference>
<feature type="compositionally biased region" description="Polar residues" evidence="5">
    <location>
        <begin position="11"/>
        <end position="34"/>
    </location>
</feature>
<dbReference type="PANTHER" id="PTHR23501">
    <property type="entry name" value="MAJOR FACILITATOR SUPERFAMILY"/>
    <property type="match status" value="1"/>
</dbReference>
<accession>A0A3N4JB81</accession>
<keyword evidence="9" id="KW-1185">Reference proteome</keyword>
<feature type="transmembrane region" description="Helical" evidence="6">
    <location>
        <begin position="149"/>
        <end position="171"/>
    </location>
</feature>
<reference evidence="8 9" key="1">
    <citation type="journal article" date="2018" name="Nat. Ecol. Evol.">
        <title>Pezizomycetes genomes reveal the molecular basis of ectomycorrhizal truffle lifestyle.</title>
        <authorList>
            <person name="Murat C."/>
            <person name="Payen T."/>
            <person name="Noel B."/>
            <person name="Kuo A."/>
            <person name="Morin E."/>
            <person name="Chen J."/>
            <person name="Kohler A."/>
            <person name="Krizsan K."/>
            <person name="Balestrini R."/>
            <person name="Da Silva C."/>
            <person name="Montanini B."/>
            <person name="Hainaut M."/>
            <person name="Levati E."/>
            <person name="Barry K.W."/>
            <person name="Belfiori B."/>
            <person name="Cichocki N."/>
            <person name="Clum A."/>
            <person name="Dockter R.B."/>
            <person name="Fauchery L."/>
            <person name="Guy J."/>
            <person name="Iotti M."/>
            <person name="Le Tacon F."/>
            <person name="Lindquist E.A."/>
            <person name="Lipzen A."/>
            <person name="Malagnac F."/>
            <person name="Mello A."/>
            <person name="Molinier V."/>
            <person name="Miyauchi S."/>
            <person name="Poulain J."/>
            <person name="Riccioni C."/>
            <person name="Rubini A."/>
            <person name="Sitrit Y."/>
            <person name="Splivallo R."/>
            <person name="Traeger S."/>
            <person name="Wang M."/>
            <person name="Zifcakova L."/>
            <person name="Wipf D."/>
            <person name="Zambonelli A."/>
            <person name="Paolocci F."/>
            <person name="Nowrousian M."/>
            <person name="Ottonello S."/>
            <person name="Baldrian P."/>
            <person name="Spatafora J.W."/>
            <person name="Henrissat B."/>
            <person name="Nagy L.G."/>
            <person name="Aury J.M."/>
            <person name="Wincker P."/>
            <person name="Grigoriev I.V."/>
            <person name="Bonfante P."/>
            <person name="Martin F.M."/>
        </authorList>
    </citation>
    <scope>NUCLEOTIDE SEQUENCE [LARGE SCALE GENOMIC DNA]</scope>
    <source>
        <strain evidence="8 9">120613-1</strain>
    </source>
</reference>
<dbReference type="Pfam" id="PF07690">
    <property type="entry name" value="MFS_1"/>
    <property type="match status" value="1"/>
</dbReference>
<evidence type="ECO:0000256" key="5">
    <source>
        <dbReference type="SAM" id="MobiDB-lite"/>
    </source>
</evidence>
<dbReference type="GO" id="GO:0005886">
    <property type="term" value="C:plasma membrane"/>
    <property type="evidence" value="ECO:0007669"/>
    <property type="project" value="TreeGrafter"/>
</dbReference>
<dbReference type="InterPro" id="IPR036259">
    <property type="entry name" value="MFS_trans_sf"/>
</dbReference>
<keyword evidence="2 6" id="KW-0812">Transmembrane</keyword>
<feature type="transmembrane region" description="Helical" evidence="6">
    <location>
        <begin position="345"/>
        <end position="373"/>
    </location>
</feature>
<proteinExistence type="predicted"/>
<dbReference type="EMBL" id="ML120505">
    <property type="protein sequence ID" value="RPA91074.1"/>
    <property type="molecule type" value="Genomic_DNA"/>
</dbReference>
<feature type="transmembrane region" description="Helical" evidence="6">
    <location>
        <begin position="385"/>
        <end position="403"/>
    </location>
</feature>
<evidence type="ECO:0000259" key="7">
    <source>
        <dbReference type="PROSITE" id="PS50850"/>
    </source>
</evidence>
<sequence length="596" mass="64672">MDPATPDKIGLQSTQPPSLNPSQNTIQVHSTSAMRPTDEEKQSLTKAEKRAKWKYRGKLLVGLIFPFFLNSMDVTIIATALPHIATYFNQLTQQSWIVTSFTLTSTAFIPAFGQLSDVFGRHATLQFVIFLMLVGSGLCAGAQSFEMLLVGRAITGVSSAGLLVMMPVILSDKVSLKDNAMQNTLFSLVAGASYSVGPVIGGQLTNVNWRWCFGLSIPLCLFSHMAIFFVLKPELIKAQRHIDPDTGEQLSKGTSMQKISVIDWPGLALFLVACIAIILALTWGGATYAWHSAQVVILLVLGGILFLIFVWVEHSMEPGRWLERKVRVPGKQAMIPVHLFYEKDIVILAFLKFACGATLYAMFYFISVYFAIVEQFSASKAGLQLLLYLPGIGVGVSSAMYLCNISPRTTFPPLLLGHIALPISIGILTTALQSRNQSLIYGMMALSGFGNGITFMPVPLHAIAKKPAHLAVIVGTIKFFEPFGGTVAMAVMGSVLNNKLGAFGVEFSRGGGGGGVIAGLEFDNEIRMVVKDGVKWAFIAILPLVTLAAVAVLFLGDVRIDEGGVVEEMAGGRGRRWGVKVYYEVVKDWMFGRKSG</sequence>
<keyword evidence="3 6" id="KW-1133">Transmembrane helix</keyword>
<dbReference type="OrthoDB" id="6770063at2759"/>
<dbReference type="InterPro" id="IPR011701">
    <property type="entry name" value="MFS"/>
</dbReference>
<feature type="transmembrane region" description="Helical" evidence="6">
    <location>
        <begin position="208"/>
        <end position="231"/>
    </location>
</feature>
<feature type="transmembrane region" description="Helical" evidence="6">
    <location>
        <begin position="93"/>
        <end position="112"/>
    </location>
</feature>
<dbReference type="SUPFAM" id="SSF103473">
    <property type="entry name" value="MFS general substrate transporter"/>
    <property type="match status" value="2"/>
</dbReference>
<dbReference type="Proteomes" id="UP000276215">
    <property type="component" value="Unassembled WGS sequence"/>
</dbReference>
<name>A0A3N4JB81_9PEZI</name>
<evidence type="ECO:0000313" key="8">
    <source>
        <dbReference type="EMBL" id="RPA91074.1"/>
    </source>
</evidence>
<feature type="transmembrane region" description="Helical" evidence="6">
    <location>
        <begin position="59"/>
        <end position="81"/>
    </location>
</feature>
<protein>
    <submittedName>
        <fullName evidence="8">MFS general substrate transporter</fullName>
    </submittedName>
</protein>
<evidence type="ECO:0000256" key="6">
    <source>
        <dbReference type="SAM" id="Phobius"/>
    </source>
</evidence>
<feature type="transmembrane region" description="Helical" evidence="6">
    <location>
        <begin position="439"/>
        <end position="458"/>
    </location>
</feature>
<feature type="domain" description="Major facilitator superfamily (MFS) profile" evidence="7">
    <location>
        <begin position="59"/>
        <end position="560"/>
    </location>
</feature>
<evidence type="ECO:0000313" key="9">
    <source>
        <dbReference type="Proteomes" id="UP000276215"/>
    </source>
</evidence>
<feature type="transmembrane region" description="Helical" evidence="6">
    <location>
        <begin position="536"/>
        <end position="555"/>
    </location>
</feature>
<comment type="subcellular location">
    <subcellularLocation>
        <location evidence="1">Membrane</location>
        <topology evidence="1">Multi-pass membrane protein</topology>
    </subcellularLocation>
</comment>
<evidence type="ECO:0000256" key="3">
    <source>
        <dbReference type="ARBA" id="ARBA00022989"/>
    </source>
</evidence>
<feature type="transmembrane region" description="Helical" evidence="6">
    <location>
        <begin position="124"/>
        <end position="143"/>
    </location>
</feature>
<dbReference type="STRING" id="1336337.A0A3N4JB81"/>
<evidence type="ECO:0000256" key="4">
    <source>
        <dbReference type="ARBA" id="ARBA00023136"/>
    </source>
</evidence>
<gene>
    <name evidence="8" type="ORF">L873DRAFT_1795098</name>
</gene>
<feature type="transmembrane region" description="Helical" evidence="6">
    <location>
        <begin position="261"/>
        <end position="283"/>
    </location>
</feature>
<evidence type="ECO:0000256" key="2">
    <source>
        <dbReference type="ARBA" id="ARBA00022692"/>
    </source>
</evidence>
<keyword evidence="4 6" id="KW-0472">Membrane</keyword>
<organism evidence="8 9">
    <name type="scientific">Choiromyces venosus 120613-1</name>
    <dbReference type="NCBI Taxonomy" id="1336337"/>
    <lineage>
        <taxon>Eukaryota</taxon>
        <taxon>Fungi</taxon>
        <taxon>Dikarya</taxon>
        <taxon>Ascomycota</taxon>
        <taxon>Pezizomycotina</taxon>
        <taxon>Pezizomycetes</taxon>
        <taxon>Pezizales</taxon>
        <taxon>Tuberaceae</taxon>
        <taxon>Choiromyces</taxon>
    </lineage>
</organism>
<dbReference type="PANTHER" id="PTHR23501:SF39">
    <property type="entry name" value="MULTIDRUG TRANSPORTER, PUTATIVE (AFU_ORTHOLOGUE AFUA_1G05010)-RELATED"/>
    <property type="match status" value="1"/>
</dbReference>